<accession>A0A6A7ANY3</accession>
<evidence type="ECO:0000313" key="2">
    <source>
        <dbReference type="Proteomes" id="UP000799424"/>
    </source>
</evidence>
<organism evidence="1 2">
    <name type="scientific">Ophiobolus disseminans</name>
    <dbReference type="NCBI Taxonomy" id="1469910"/>
    <lineage>
        <taxon>Eukaryota</taxon>
        <taxon>Fungi</taxon>
        <taxon>Dikarya</taxon>
        <taxon>Ascomycota</taxon>
        <taxon>Pezizomycotina</taxon>
        <taxon>Dothideomycetes</taxon>
        <taxon>Pleosporomycetidae</taxon>
        <taxon>Pleosporales</taxon>
        <taxon>Pleosporineae</taxon>
        <taxon>Phaeosphaeriaceae</taxon>
        <taxon>Ophiobolus</taxon>
    </lineage>
</organism>
<dbReference type="AlphaFoldDB" id="A0A6A7ANY3"/>
<name>A0A6A7ANY3_9PLEO</name>
<gene>
    <name evidence="1" type="ORF">CC86DRAFT_18288</name>
</gene>
<keyword evidence="2" id="KW-1185">Reference proteome</keyword>
<dbReference type="Proteomes" id="UP000799424">
    <property type="component" value="Unassembled WGS sequence"/>
</dbReference>
<proteinExistence type="predicted"/>
<dbReference type="EMBL" id="MU006216">
    <property type="protein sequence ID" value="KAF2834025.1"/>
    <property type="molecule type" value="Genomic_DNA"/>
</dbReference>
<evidence type="ECO:0000313" key="1">
    <source>
        <dbReference type="EMBL" id="KAF2834025.1"/>
    </source>
</evidence>
<protein>
    <submittedName>
        <fullName evidence="1">Uncharacterized protein</fullName>
    </submittedName>
</protein>
<reference evidence="1" key="1">
    <citation type="journal article" date="2020" name="Stud. Mycol.">
        <title>101 Dothideomycetes genomes: a test case for predicting lifestyles and emergence of pathogens.</title>
        <authorList>
            <person name="Haridas S."/>
            <person name="Albert R."/>
            <person name="Binder M."/>
            <person name="Bloem J."/>
            <person name="Labutti K."/>
            <person name="Salamov A."/>
            <person name="Andreopoulos B."/>
            <person name="Baker S."/>
            <person name="Barry K."/>
            <person name="Bills G."/>
            <person name="Bluhm B."/>
            <person name="Cannon C."/>
            <person name="Castanera R."/>
            <person name="Culley D."/>
            <person name="Daum C."/>
            <person name="Ezra D."/>
            <person name="Gonzalez J."/>
            <person name="Henrissat B."/>
            <person name="Kuo A."/>
            <person name="Liang C."/>
            <person name="Lipzen A."/>
            <person name="Lutzoni F."/>
            <person name="Magnuson J."/>
            <person name="Mondo S."/>
            <person name="Nolan M."/>
            <person name="Ohm R."/>
            <person name="Pangilinan J."/>
            <person name="Park H.-J."/>
            <person name="Ramirez L."/>
            <person name="Alfaro M."/>
            <person name="Sun H."/>
            <person name="Tritt A."/>
            <person name="Yoshinaga Y."/>
            <person name="Zwiers L.-H."/>
            <person name="Turgeon B."/>
            <person name="Goodwin S."/>
            <person name="Spatafora J."/>
            <person name="Crous P."/>
            <person name="Grigoriev I."/>
        </authorList>
    </citation>
    <scope>NUCLEOTIDE SEQUENCE</scope>
    <source>
        <strain evidence="1">CBS 113818</strain>
    </source>
</reference>
<sequence>MAACEGPFPMCTPFGPFTPPEAGMKVCHGSTFLSTVSTRLGWRTAHHAAGHLSYSFRTRVFCLVAAITGILSVS</sequence>